<gene>
    <name evidence="2" type="ORF">CAFE_35790</name>
    <name evidence="3" type="ORF">HCR03_03740</name>
</gene>
<keyword evidence="1" id="KW-0812">Transmembrane</keyword>
<dbReference type="InterPro" id="IPR021354">
    <property type="entry name" value="DUF2975"/>
</dbReference>
<dbReference type="Pfam" id="PF11188">
    <property type="entry name" value="DUF2975"/>
    <property type="match status" value="1"/>
</dbReference>
<dbReference type="EMBL" id="VWXL01000106">
    <property type="protein sequence ID" value="MVB12833.1"/>
    <property type="molecule type" value="Genomic_DNA"/>
</dbReference>
<evidence type="ECO:0000313" key="4">
    <source>
        <dbReference type="Proteomes" id="UP000469440"/>
    </source>
</evidence>
<dbReference type="KEGG" id="cfem:HCR03_03740"/>
<keyword evidence="1" id="KW-1133">Transmembrane helix</keyword>
<sequence>MNPSCLKIEKSGKIVLIAVRVVQAVIVLSIAASTLMLVLPEEFLFPKMTRSGDFWITTFSNLFTNAVFLFILFLTGRFLQTLRKASPFLRENVKRLKTISALLIAVEPVQIIFQWISNAVRPAINGQKEVFVTSYGGIIFVLGFVVFCLALVFEYGMELQKQSDETL</sequence>
<protein>
    <submittedName>
        <fullName evidence="3">DUF2975 domain-containing protein</fullName>
    </submittedName>
</protein>
<dbReference type="Proteomes" id="UP000515909">
    <property type="component" value="Chromosome"/>
</dbReference>
<organism evidence="2 4">
    <name type="scientific">Caproicibacter fermentans</name>
    <dbReference type="NCBI Taxonomy" id="2576756"/>
    <lineage>
        <taxon>Bacteria</taxon>
        <taxon>Bacillati</taxon>
        <taxon>Bacillota</taxon>
        <taxon>Clostridia</taxon>
        <taxon>Eubacteriales</taxon>
        <taxon>Acutalibacteraceae</taxon>
        <taxon>Caproicibacter</taxon>
    </lineage>
</organism>
<keyword evidence="4" id="KW-1185">Reference proteome</keyword>
<evidence type="ECO:0000313" key="5">
    <source>
        <dbReference type="Proteomes" id="UP000515909"/>
    </source>
</evidence>
<dbReference type="EMBL" id="CP060286">
    <property type="protein sequence ID" value="QNK41406.1"/>
    <property type="molecule type" value="Genomic_DNA"/>
</dbReference>
<feature type="transmembrane region" description="Helical" evidence="1">
    <location>
        <begin position="59"/>
        <end position="79"/>
    </location>
</feature>
<reference evidence="2 4" key="1">
    <citation type="submission" date="2019-09" db="EMBL/GenBank/DDBJ databases">
        <title>Genome sequence of Clostridium sp. EA1.</title>
        <authorList>
            <person name="Poehlein A."/>
            <person name="Bengelsdorf F.R."/>
            <person name="Daniel R."/>
        </authorList>
    </citation>
    <scope>NUCLEOTIDE SEQUENCE [LARGE SCALE GENOMIC DNA]</scope>
    <source>
        <strain evidence="2 4">EA1</strain>
    </source>
</reference>
<feature type="transmembrane region" description="Helical" evidence="1">
    <location>
        <begin position="14"/>
        <end position="39"/>
    </location>
</feature>
<feature type="transmembrane region" description="Helical" evidence="1">
    <location>
        <begin position="132"/>
        <end position="153"/>
    </location>
</feature>
<feature type="transmembrane region" description="Helical" evidence="1">
    <location>
        <begin position="99"/>
        <end position="120"/>
    </location>
</feature>
<keyword evidence="1" id="KW-0472">Membrane</keyword>
<reference evidence="3 5" key="2">
    <citation type="submission" date="2020-08" db="EMBL/GenBank/DDBJ databases">
        <title>The isolate Caproiciproducens sp. 7D4C2 produces n-caproate at mildly acidic conditions from hexoses: genome and rBOX comparison with related strains and chain-elongating bacteria.</title>
        <authorList>
            <person name="Esquivel-Elizondo S."/>
            <person name="Bagci C."/>
            <person name="Temovska M."/>
            <person name="Jeon B.S."/>
            <person name="Bessarab I."/>
            <person name="Williams R.B.H."/>
            <person name="Huson D.H."/>
            <person name="Angenent L.T."/>
        </authorList>
    </citation>
    <scope>NUCLEOTIDE SEQUENCE [LARGE SCALE GENOMIC DNA]</scope>
    <source>
        <strain evidence="3 5">7D4C2</strain>
    </source>
</reference>
<proteinExistence type="predicted"/>
<evidence type="ECO:0000256" key="1">
    <source>
        <dbReference type="SAM" id="Phobius"/>
    </source>
</evidence>
<dbReference type="Proteomes" id="UP000469440">
    <property type="component" value="Unassembled WGS sequence"/>
</dbReference>
<dbReference type="RefSeq" id="WP_066644769.1">
    <property type="nucleotide sequence ID" value="NZ_CP060286.1"/>
</dbReference>
<name>A0A6N8I5P1_9FIRM</name>
<accession>A0A6N8I5P1</accession>
<dbReference type="AlphaFoldDB" id="A0A6N8I5P1"/>
<evidence type="ECO:0000313" key="2">
    <source>
        <dbReference type="EMBL" id="MVB12833.1"/>
    </source>
</evidence>
<evidence type="ECO:0000313" key="3">
    <source>
        <dbReference type="EMBL" id="QNK41406.1"/>
    </source>
</evidence>
<accession>A0A7G8TCR5</accession>